<comment type="similarity">
    <text evidence="2">Belongs to the steroid 5-alpha reductase family.</text>
</comment>
<dbReference type="FunFam" id="1.20.120.1630:FF:000017">
    <property type="entry name" value="3-oxo-5-alpha-steroid 4-dehydrogenase family protein"/>
    <property type="match status" value="1"/>
</dbReference>
<dbReference type="InterPro" id="IPR039357">
    <property type="entry name" value="SRD5A/TECR"/>
</dbReference>
<keyword evidence="3 6" id="KW-0812">Transmembrane</keyword>
<organism evidence="8 9">
    <name type="scientific">Tagetes erecta</name>
    <name type="common">African marigold</name>
    <dbReference type="NCBI Taxonomy" id="13708"/>
    <lineage>
        <taxon>Eukaryota</taxon>
        <taxon>Viridiplantae</taxon>
        <taxon>Streptophyta</taxon>
        <taxon>Embryophyta</taxon>
        <taxon>Tracheophyta</taxon>
        <taxon>Spermatophyta</taxon>
        <taxon>Magnoliopsida</taxon>
        <taxon>eudicotyledons</taxon>
        <taxon>Gunneridae</taxon>
        <taxon>Pentapetalae</taxon>
        <taxon>asterids</taxon>
        <taxon>campanulids</taxon>
        <taxon>Asterales</taxon>
        <taxon>Asteraceae</taxon>
        <taxon>Asteroideae</taxon>
        <taxon>Heliantheae alliance</taxon>
        <taxon>Tageteae</taxon>
        <taxon>Tagetes</taxon>
    </lineage>
</organism>
<keyword evidence="9" id="KW-1185">Reference proteome</keyword>
<accession>A0AAD8L534</accession>
<protein>
    <recommendedName>
        <fullName evidence="7">3-oxo-5-alpha-steroid 4-dehydrogenase C-terminal domain-containing protein</fullName>
    </recommendedName>
</protein>
<evidence type="ECO:0000256" key="4">
    <source>
        <dbReference type="ARBA" id="ARBA00022989"/>
    </source>
</evidence>
<gene>
    <name evidence="8" type="ORF">QVD17_00717</name>
</gene>
<evidence type="ECO:0000256" key="5">
    <source>
        <dbReference type="ARBA" id="ARBA00023136"/>
    </source>
</evidence>
<sequence>MKIPIFENIMFNEPSIWVTATTVVTLISTIYLSYAEFIGNHLQYSKFALTTKQGKKQLSSRTGMLMLYTPAFLTGLVSFFVFPAGDLRFRLLKFAVTLHFFKRDLEVLFVHNYSGHMILGSTILISVFYLSATASLIVVQYLTRGLPDPSIDTKYIGLILFLLGISGNFYHHNLLSKLRKNNDKEYKIPRGGLFDLVICPHYLFEIIIFVGISFISQTPVAFACTFGDSLYLIARSNATRKWYVNKFEDFPKDVKCLIPGEVSRAPWQVHISMVRFLDAFYTASRRNLPFKAPQSTPTCGKGAFLGAFELYDATGHAMDWARQGATTSYTFPLNNCYWCGKEGSQWHYYDDMLMLVEGKILMFVKSNKAIFSDTTINVLANESLVYFRI</sequence>
<comment type="caution">
    <text evidence="8">The sequence shown here is derived from an EMBL/GenBank/DDBJ whole genome shotgun (WGS) entry which is preliminary data.</text>
</comment>
<dbReference type="Pfam" id="PF02544">
    <property type="entry name" value="Steroid_dh"/>
    <property type="match status" value="1"/>
</dbReference>
<dbReference type="PANTHER" id="PTHR10556">
    <property type="entry name" value="3-OXO-5-ALPHA-STEROID 4-DEHYDROGENASE"/>
    <property type="match status" value="1"/>
</dbReference>
<reference evidence="8" key="1">
    <citation type="journal article" date="2023" name="bioRxiv">
        <title>Improved chromosome-level genome assembly for marigold (Tagetes erecta).</title>
        <authorList>
            <person name="Jiang F."/>
            <person name="Yuan L."/>
            <person name="Wang S."/>
            <person name="Wang H."/>
            <person name="Xu D."/>
            <person name="Wang A."/>
            <person name="Fan W."/>
        </authorList>
    </citation>
    <scope>NUCLEOTIDE SEQUENCE</scope>
    <source>
        <strain evidence="8">WSJ</strain>
        <tissue evidence="8">Leaf</tissue>
    </source>
</reference>
<dbReference type="PROSITE" id="PS50244">
    <property type="entry name" value="S5A_REDUCTASE"/>
    <property type="match status" value="1"/>
</dbReference>
<proteinExistence type="inferred from homology"/>
<feature type="transmembrane region" description="Helical" evidence="6">
    <location>
        <begin position="192"/>
        <end position="215"/>
    </location>
</feature>
<evidence type="ECO:0000313" key="9">
    <source>
        <dbReference type="Proteomes" id="UP001229421"/>
    </source>
</evidence>
<dbReference type="GO" id="GO:0016627">
    <property type="term" value="F:oxidoreductase activity, acting on the CH-CH group of donors"/>
    <property type="evidence" value="ECO:0007669"/>
    <property type="project" value="InterPro"/>
</dbReference>
<dbReference type="PANTHER" id="PTHR10556:SF54">
    <property type="entry name" value="VERY-LONG-CHAIN ENOYL-COA REDUCTASE-LIKE"/>
    <property type="match status" value="1"/>
</dbReference>
<dbReference type="InterPro" id="IPR001104">
    <property type="entry name" value="3-oxo-5_a-steroid_4-DH_C"/>
</dbReference>
<dbReference type="Gene3D" id="1.20.120.1630">
    <property type="match status" value="1"/>
</dbReference>
<keyword evidence="4 6" id="KW-1133">Transmembrane helix</keyword>
<dbReference type="AlphaFoldDB" id="A0AAD8L534"/>
<keyword evidence="5 6" id="KW-0472">Membrane</keyword>
<dbReference type="EMBL" id="JAUHHV010000001">
    <property type="protein sequence ID" value="KAK1434962.1"/>
    <property type="molecule type" value="Genomic_DNA"/>
</dbReference>
<evidence type="ECO:0000256" key="1">
    <source>
        <dbReference type="ARBA" id="ARBA00004141"/>
    </source>
</evidence>
<comment type="subcellular location">
    <subcellularLocation>
        <location evidence="1">Membrane</location>
        <topology evidence="1">Multi-pass membrane protein</topology>
    </subcellularLocation>
</comment>
<feature type="transmembrane region" description="Helical" evidence="6">
    <location>
        <begin position="155"/>
        <end position="171"/>
    </location>
</feature>
<feature type="transmembrane region" description="Helical" evidence="6">
    <location>
        <begin position="65"/>
        <end position="85"/>
    </location>
</feature>
<evidence type="ECO:0000259" key="7">
    <source>
        <dbReference type="Pfam" id="PF02544"/>
    </source>
</evidence>
<feature type="transmembrane region" description="Helical" evidence="6">
    <location>
        <begin position="16"/>
        <end position="34"/>
    </location>
</feature>
<dbReference type="GO" id="GO:0016020">
    <property type="term" value="C:membrane"/>
    <property type="evidence" value="ECO:0007669"/>
    <property type="project" value="UniProtKB-SubCell"/>
</dbReference>
<dbReference type="Proteomes" id="UP001229421">
    <property type="component" value="Unassembled WGS sequence"/>
</dbReference>
<evidence type="ECO:0000256" key="6">
    <source>
        <dbReference type="SAM" id="Phobius"/>
    </source>
</evidence>
<feature type="domain" description="3-oxo-5-alpha-steroid 4-dehydrogenase C-terminal" evidence="7">
    <location>
        <begin position="153"/>
        <end position="259"/>
    </location>
</feature>
<evidence type="ECO:0000313" key="8">
    <source>
        <dbReference type="EMBL" id="KAK1434962.1"/>
    </source>
</evidence>
<dbReference type="GO" id="GO:0006629">
    <property type="term" value="P:lipid metabolic process"/>
    <property type="evidence" value="ECO:0007669"/>
    <property type="project" value="InterPro"/>
</dbReference>
<evidence type="ECO:0000256" key="2">
    <source>
        <dbReference type="ARBA" id="ARBA00007742"/>
    </source>
</evidence>
<evidence type="ECO:0000256" key="3">
    <source>
        <dbReference type="ARBA" id="ARBA00022692"/>
    </source>
</evidence>
<feature type="transmembrane region" description="Helical" evidence="6">
    <location>
        <begin position="122"/>
        <end position="143"/>
    </location>
</feature>
<name>A0AAD8L534_TARER</name>